<gene>
    <name evidence="3" type="ORF">LIER_11770</name>
</gene>
<proteinExistence type="predicted"/>
<feature type="compositionally biased region" description="Low complexity" evidence="2">
    <location>
        <begin position="418"/>
        <end position="432"/>
    </location>
</feature>
<feature type="compositionally biased region" description="Polar residues" evidence="2">
    <location>
        <begin position="926"/>
        <end position="945"/>
    </location>
</feature>
<feature type="region of interest" description="Disordered" evidence="2">
    <location>
        <begin position="1051"/>
        <end position="1074"/>
    </location>
</feature>
<feature type="region of interest" description="Disordered" evidence="2">
    <location>
        <begin position="724"/>
        <end position="760"/>
    </location>
</feature>
<evidence type="ECO:0008006" key="5">
    <source>
        <dbReference type="Google" id="ProtNLM"/>
    </source>
</evidence>
<accession>A0AAV3PQH3</accession>
<sequence>MKFSVILDSAVFHLTPTRTRCDLIIMSHGKQEKIGSGLLNPFVAHLKTAQEQIAKGGYSIVLEPQRNRDTSWFTKGTLERFVRFVSTPEILERVYSIESEILQIEEAIVMQGKNDLDCTQVSDSQGKSLGSQHGSKLVPDQANEEKAIILYEPGVQQPKTDHKVPPEANSRVQLLKVLETRINVLQKEQGMAFARAVAAGFELDHMSPLLTFAECFGAERLMDACKKFMDLWKKKHETGQWLEIDTPVPVLNQSEYLAMSASGIMLASVANKHQSCNDVGSDNNEGTILCCGERAQNSQVNSSQHEHFRGQFPHPMFSSWPMHSPGTVPVFPSYPIQGMPYYPTYPGNGPYYHPAYPANRDSESEMSEVGLSRSGSLEAPVFTKESRKKAGRPGKKKSGVVVIRNVNYITSEANADASIESGSGSGYESELSCNEDHTSPYKTSNKKDRNAGSMNESVMLNKEVTSNGKDSDAGHWQAFQSLLLERADEENVNNKDEMFVQEQDAKMLRHLSLVKDDDPVSMGGRGVEHTNNFSNDEIQEISGNMLQRNIGSNDDFLLSEGPNDGGRVYNCSVDMQSTKTSGKRVIARTTCDDFVVSSRRSQSDRGNLADPLAENGFDSVTLGKESKREMSDESFIVPFRSLSSEEVRQDGRITIDMDAEFPSLHGENDDISNEVRRETNYEPDALSLMPERDTEGWPSEYDPALDYDMQVTIEDKRRKDEINVKEVSKKSEKERKSKGSGTLDKKRTGGPTKKEKPSRMNLLEDARARAEKLRSFKEDIQKIKKENEEADKKRIEVLKLERQKRIAARANPASAQKPISTMQTRKLPSKHSPISHGGSKFSDTEPGASSPLQRSKIRTTSLGCSDSQKPSKAGKLSNNNLMEGNRLTKSVSSLPESRKESVGVATDSKASMTRIRRLSEPKASSKPVTTTKSRSAGSASKQKLSNGPDISKISAIINLDKSKAATLPELKIKPSDKPSDVNTVDSVAKLSQKSNGANSSLISLGAGTCINNEKGSHDDYDDDNPIIDKTVVMLGYEKPSVTLLNEEGGKKSIQTQSGDKHTMTKSKVRAPPPPVDIADCSPAPSYLPVQTNSNQVTFDTSSAANSTTEEPYLAPYAQNSSLGEPCTSNLEYVKAPPVCSDMGSTVKETGEAFVTDVKIISKDVAPETMDKTRVRESSKGFRRLLKFGKKSHTSATGDQSVDLDNSSARSFELDDKKAILGSSSEVYTLKNLISQDESPSGSASLKSSRHFSLFASFRGKSSEKKLTT</sequence>
<feature type="compositionally biased region" description="Basic and acidic residues" evidence="2">
    <location>
        <begin position="434"/>
        <end position="450"/>
    </location>
</feature>
<protein>
    <recommendedName>
        <fullName evidence="5">COP1-interacting protein 7</fullName>
    </recommendedName>
</protein>
<feature type="coiled-coil region" evidence="1">
    <location>
        <begin position="773"/>
        <end position="803"/>
    </location>
</feature>
<evidence type="ECO:0000256" key="1">
    <source>
        <dbReference type="SAM" id="Coils"/>
    </source>
</evidence>
<organism evidence="3 4">
    <name type="scientific">Lithospermum erythrorhizon</name>
    <name type="common">Purple gromwell</name>
    <name type="synonym">Lithospermum officinale var. erythrorhizon</name>
    <dbReference type="NCBI Taxonomy" id="34254"/>
    <lineage>
        <taxon>Eukaryota</taxon>
        <taxon>Viridiplantae</taxon>
        <taxon>Streptophyta</taxon>
        <taxon>Embryophyta</taxon>
        <taxon>Tracheophyta</taxon>
        <taxon>Spermatophyta</taxon>
        <taxon>Magnoliopsida</taxon>
        <taxon>eudicotyledons</taxon>
        <taxon>Gunneridae</taxon>
        <taxon>Pentapetalae</taxon>
        <taxon>asterids</taxon>
        <taxon>lamiids</taxon>
        <taxon>Boraginales</taxon>
        <taxon>Boraginaceae</taxon>
        <taxon>Boraginoideae</taxon>
        <taxon>Lithospermeae</taxon>
        <taxon>Lithospermum</taxon>
    </lineage>
</organism>
<keyword evidence="1" id="KW-0175">Coiled coil</keyword>
<evidence type="ECO:0000256" key="2">
    <source>
        <dbReference type="SAM" id="MobiDB-lite"/>
    </source>
</evidence>
<dbReference type="EMBL" id="BAABME010002203">
    <property type="protein sequence ID" value="GAA0153563.1"/>
    <property type="molecule type" value="Genomic_DNA"/>
</dbReference>
<evidence type="ECO:0000313" key="3">
    <source>
        <dbReference type="EMBL" id="GAA0153563.1"/>
    </source>
</evidence>
<dbReference type="PANTHER" id="PTHR31008:SF2">
    <property type="entry name" value="COP1-INTERACTING PROTEIN-LIKE PROTEIN"/>
    <property type="match status" value="1"/>
</dbReference>
<evidence type="ECO:0000313" key="4">
    <source>
        <dbReference type="Proteomes" id="UP001454036"/>
    </source>
</evidence>
<feature type="region of interest" description="Disordered" evidence="2">
    <location>
        <begin position="807"/>
        <end position="947"/>
    </location>
</feature>
<feature type="compositionally biased region" description="Polar residues" evidence="2">
    <location>
        <begin position="813"/>
        <end position="826"/>
    </location>
</feature>
<reference evidence="3 4" key="1">
    <citation type="submission" date="2024-01" db="EMBL/GenBank/DDBJ databases">
        <title>The complete chloroplast genome sequence of Lithospermum erythrorhizon: insights into the phylogenetic relationship among Boraginaceae species and the maternal lineages of purple gromwells.</title>
        <authorList>
            <person name="Okada T."/>
            <person name="Watanabe K."/>
        </authorList>
    </citation>
    <scope>NUCLEOTIDE SEQUENCE [LARGE SCALE GENOMIC DNA]</scope>
</reference>
<dbReference type="Proteomes" id="UP001454036">
    <property type="component" value="Unassembled WGS sequence"/>
</dbReference>
<comment type="caution">
    <text evidence="3">The sequence shown here is derived from an EMBL/GenBank/DDBJ whole genome shotgun (WGS) entry which is preliminary data.</text>
</comment>
<dbReference type="PANTHER" id="PTHR31008">
    <property type="entry name" value="COP1-INTERACTING PROTEIN-RELATED"/>
    <property type="match status" value="1"/>
</dbReference>
<dbReference type="AlphaFoldDB" id="A0AAV3PQH3"/>
<feature type="compositionally biased region" description="Polar residues" evidence="2">
    <location>
        <begin position="850"/>
        <end position="895"/>
    </location>
</feature>
<feature type="region of interest" description="Disordered" evidence="2">
    <location>
        <begin position="418"/>
        <end position="454"/>
    </location>
</feature>
<name>A0AAV3PQH3_LITER</name>
<keyword evidence="4" id="KW-1185">Reference proteome</keyword>